<evidence type="ECO:0000313" key="9">
    <source>
        <dbReference type="EMBL" id="KAJ6232185.1"/>
    </source>
</evidence>
<dbReference type="GO" id="GO:0016301">
    <property type="term" value="F:kinase activity"/>
    <property type="evidence" value="ECO:0007669"/>
    <property type="project" value="UniProtKB-KW"/>
</dbReference>
<evidence type="ECO:0000256" key="6">
    <source>
        <dbReference type="ARBA" id="ARBA00022840"/>
    </source>
</evidence>
<dbReference type="NCBIfam" id="TIGR03263">
    <property type="entry name" value="guanyl_kin"/>
    <property type="match status" value="1"/>
</dbReference>
<dbReference type="SMART" id="SM00072">
    <property type="entry name" value="GuKc"/>
    <property type="match status" value="1"/>
</dbReference>
<dbReference type="Pfam" id="PF00625">
    <property type="entry name" value="Guanylate_kin"/>
    <property type="match status" value="1"/>
</dbReference>
<dbReference type="PROSITE" id="PS00856">
    <property type="entry name" value="GUANYLATE_KINASE_1"/>
    <property type="match status" value="1"/>
</dbReference>
<dbReference type="InterPro" id="IPR027417">
    <property type="entry name" value="P-loop_NTPase"/>
</dbReference>
<keyword evidence="4" id="KW-0547">Nucleotide-binding</keyword>
<dbReference type="SUPFAM" id="SSF52540">
    <property type="entry name" value="P-loop containing nucleoside triphosphate hydrolases"/>
    <property type="match status" value="1"/>
</dbReference>
<dbReference type="InterPro" id="IPR008145">
    <property type="entry name" value="GK/Ca_channel_bsu"/>
</dbReference>
<evidence type="ECO:0000256" key="7">
    <source>
        <dbReference type="SAM" id="Coils"/>
    </source>
</evidence>
<dbReference type="PANTHER" id="PTHR23117">
    <property type="entry name" value="GUANYLATE KINASE-RELATED"/>
    <property type="match status" value="1"/>
</dbReference>
<name>A0ABQ8XIQ9_9EUKA</name>
<feature type="coiled-coil region" evidence="7">
    <location>
        <begin position="195"/>
        <end position="252"/>
    </location>
</feature>
<feature type="domain" description="Guanylate kinase-like" evidence="8">
    <location>
        <begin position="64"/>
        <end position="247"/>
    </location>
</feature>
<evidence type="ECO:0000256" key="4">
    <source>
        <dbReference type="ARBA" id="ARBA00022741"/>
    </source>
</evidence>
<dbReference type="EC" id="2.7.4.8" evidence="2"/>
<keyword evidence="10" id="KW-1185">Reference proteome</keyword>
<dbReference type="InterPro" id="IPR020590">
    <property type="entry name" value="Guanylate_kinase_CS"/>
</dbReference>
<comment type="caution">
    <text evidence="9">The sequence shown here is derived from an EMBL/GenBank/DDBJ whole genome shotgun (WGS) entry which is preliminary data.</text>
</comment>
<accession>A0ABQ8XIQ9</accession>
<evidence type="ECO:0000256" key="5">
    <source>
        <dbReference type="ARBA" id="ARBA00022777"/>
    </source>
</evidence>
<gene>
    <name evidence="9" type="ORF">M0813_05104</name>
</gene>
<keyword evidence="6" id="KW-0067">ATP-binding</keyword>
<dbReference type="EMBL" id="JAOAOG010000294">
    <property type="protein sequence ID" value="KAJ6232185.1"/>
    <property type="molecule type" value="Genomic_DNA"/>
</dbReference>
<dbReference type="InterPro" id="IPR017665">
    <property type="entry name" value="Guanylate_kinase"/>
</dbReference>
<protein>
    <recommendedName>
        <fullName evidence="2">guanylate kinase</fullName>
        <ecNumber evidence="2">2.7.4.8</ecNumber>
    </recommendedName>
</protein>
<dbReference type="CDD" id="cd00071">
    <property type="entry name" value="GMPK"/>
    <property type="match status" value="1"/>
</dbReference>
<keyword evidence="3" id="KW-0808">Transferase</keyword>
<evidence type="ECO:0000259" key="8">
    <source>
        <dbReference type="PROSITE" id="PS50052"/>
    </source>
</evidence>
<evidence type="ECO:0000256" key="2">
    <source>
        <dbReference type="ARBA" id="ARBA00012961"/>
    </source>
</evidence>
<comment type="similarity">
    <text evidence="1">Belongs to the guanylate kinase family.</text>
</comment>
<sequence>MDPKKIIGLIAGTTVCAGSLYYLFTSKEEEEKKETHNNKTLPNNNYQLSFCYPLLSFSKKNKLPRPIVLNGPSGCGKSTLTNQLMKRFPDLFAFSISHTTRSPRKGEVNGVDYHFISKEQFKQDIEDNKFVEYAEVHGNFYGTSIQSIKDVREKGQIPILDINLDGGQSVVKAKLNPILIFVNAPSWEILERRLTNRGTETKEQIKRRLETAKEEIEWVKNNPKFHHLHLINNLLEDAVDELQETVQSEIDLVTKN</sequence>
<organism evidence="9 10">
    <name type="scientific">Anaeramoeba flamelloides</name>
    <dbReference type="NCBI Taxonomy" id="1746091"/>
    <lineage>
        <taxon>Eukaryota</taxon>
        <taxon>Metamonada</taxon>
        <taxon>Anaeramoebidae</taxon>
        <taxon>Anaeramoeba</taxon>
    </lineage>
</organism>
<evidence type="ECO:0000313" key="10">
    <source>
        <dbReference type="Proteomes" id="UP001150062"/>
    </source>
</evidence>
<dbReference type="InterPro" id="IPR008144">
    <property type="entry name" value="Guanylate_kin-like_dom"/>
</dbReference>
<dbReference type="Gene3D" id="3.40.50.300">
    <property type="entry name" value="P-loop containing nucleotide triphosphate hydrolases"/>
    <property type="match status" value="1"/>
</dbReference>
<proteinExistence type="inferred from homology"/>
<dbReference type="PROSITE" id="PS50052">
    <property type="entry name" value="GUANYLATE_KINASE_2"/>
    <property type="match status" value="1"/>
</dbReference>
<keyword evidence="7" id="KW-0175">Coiled coil</keyword>
<evidence type="ECO:0000256" key="1">
    <source>
        <dbReference type="ARBA" id="ARBA00005790"/>
    </source>
</evidence>
<dbReference type="Proteomes" id="UP001150062">
    <property type="component" value="Unassembled WGS sequence"/>
</dbReference>
<evidence type="ECO:0000256" key="3">
    <source>
        <dbReference type="ARBA" id="ARBA00022679"/>
    </source>
</evidence>
<keyword evidence="5 9" id="KW-0418">Kinase</keyword>
<dbReference type="PANTHER" id="PTHR23117:SF13">
    <property type="entry name" value="GUANYLATE KINASE"/>
    <property type="match status" value="1"/>
</dbReference>
<reference evidence="9" key="1">
    <citation type="submission" date="2022-08" db="EMBL/GenBank/DDBJ databases">
        <title>Novel sulfate-reducing endosymbionts in the free-living metamonad Anaeramoeba.</title>
        <authorList>
            <person name="Jerlstrom-Hultqvist J."/>
            <person name="Cepicka I."/>
            <person name="Gallot-Lavallee L."/>
            <person name="Salas-Leiva D."/>
            <person name="Curtis B.A."/>
            <person name="Zahonova K."/>
            <person name="Pipaliya S."/>
            <person name="Dacks J."/>
            <person name="Roger A.J."/>
        </authorList>
    </citation>
    <scope>NUCLEOTIDE SEQUENCE</scope>
    <source>
        <strain evidence="9">Schooner1</strain>
    </source>
</reference>